<sequence length="67" mass="6776">MSSDTPGRPEPTDVVVGIDGSPSARTAAPGAAAEADRRSRPPHLVHHAHCPVETVPVGFGTRGGDAP</sequence>
<organism evidence="2 3">
    <name type="scientific">Streptomyces hydrogenans</name>
    <dbReference type="NCBI Taxonomy" id="1873719"/>
    <lineage>
        <taxon>Bacteria</taxon>
        <taxon>Bacillati</taxon>
        <taxon>Actinomycetota</taxon>
        <taxon>Actinomycetes</taxon>
        <taxon>Kitasatosporales</taxon>
        <taxon>Streptomycetaceae</taxon>
        <taxon>Streptomyces</taxon>
    </lineage>
</organism>
<protein>
    <recommendedName>
        <fullName evidence="4">Universal stress protein</fullName>
    </recommendedName>
</protein>
<dbReference type="EMBL" id="BNDW01000068">
    <property type="protein sequence ID" value="GHI24732.1"/>
    <property type="molecule type" value="Genomic_DNA"/>
</dbReference>
<reference evidence="2" key="1">
    <citation type="submission" date="2024-05" db="EMBL/GenBank/DDBJ databases">
        <title>Whole genome shotgun sequence of Streptomyces hydrogenans NBRC 13475.</title>
        <authorList>
            <person name="Komaki H."/>
            <person name="Tamura T."/>
        </authorList>
    </citation>
    <scope>NUCLEOTIDE SEQUENCE</scope>
    <source>
        <strain evidence="2">NBRC 13475</strain>
    </source>
</reference>
<dbReference type="InterPro" id="IPR014729">
    <property type="entry name" value="Rossmann-like_a/b/a_fold"/>
</dbReference>
<name>A0ABQ3PI84_9ACTN</name>
<evidence type="ECO:0000256" key="1">
    <source>
        <dbReference type="SAM" id="MobiDB-lite"/>
    </source>
</evidence>
<keyword evidence="3" id="KW-1185">Reference proteome</keyword>
<proteinExistence type="predicted"/>
<evidence type="ECO:0000313" key="2">
    <source>
        <dbReference type="EMBL" id="GHI24732.1"/>
    </source>
</evidence>
<dbReference type="Gene3D" id="3.40.50.620">
    <property type="entry name" value="HUPs"/>
    <property type="match status" value="1"/>
</dbReference>
<feature type="compositionally biased region" description="Low complexity" evidence="1">
    <location>
        <begin position="24"/>
        <end position="33"/>
    </location>
</feature>
<evidence type="ECO:0000313" key="3">
    <source>
        <dbReference type="Proteomes" id="UP001052739"/>
    </source>
</evidence>
<dbReference type="RefSeq" id="WP_190222254.1">
    <property type="nucleotide sequence ID" value="NZ_BNBS01000011.1"/>
</dbReference>
<accession>A0ABQ3PI84</accession>
<dbReference type="Proteomes" id="UP001052739">
    <property type="component" value="Unassembled WGS sequence"/>
</dbReference>
<gene>
    <name evidence="2" type="ORF">Shyd_61030</name>
</gene>
<evidence type="ECO:0008006" key="4">
    <source>
        <dbReference type="Google" id="ProtNLM"/>
    </source>
</evidence>
<comment type="caution">
    <text evidence="2">The sequence shown here is derived from an EMBL/GenBank/DDBJ whole genome shotgun (WGS) entry which is preliminary data.</text>
</comment>
<feature type="region of interest" description="Disordered" evidence="1">
    <location>
        <begin position="1"/>
        <end position="45"/>
    </location>
</feature>